<dbReference type="PANTHER" id="PTHR43221:SF2">
    <property type="entry name" value="PROTEASE HTPX HOMOLOG"/>
    <property type="match status" value="1"/>
</dbReference>
<dbReference type="Pfam" id="PF01435">
    <property type="entry name" value="Peptidase_M48"/>
    <property type="match status" value="1"/>
</dbReference>
<evidence type="ECO:0000256" key="10">
    <source>
        <dbReference type="RuleBase" id="RU003983"/>
    </source>
</evidence>
<dbReference type="GO" id="GO:0008237">
    <property type="term" value="F:metallopeptidase activity"/>
    <property type="evidence" value="ECO:0007669"/>
    <property type="project" value="UniProtKB-KW"/>
</dbReference>
<keyword evidence="4" id="KW-0479">Metal-binding</keyword>
<evidence type="ECO:0000256" key="5">
    <source>
        <dbReference type="ARBA" id="ARBA00022801"/>
    </source>
</evidence>
<dbReference type="EC" id="3.4.24.-" evidence="13"/>
<dbReference type="Gene3D" id="3.30.2010.10">
    <property type="entry name" value="Metalloproteases ('zincins'), catalytic domain"/>
    <property type="match status" value="1"/>
</dbReference>
<dbReference type="PANTHER" id="PTHR43221">
    <property type="entry name" value="PROTEASE HTPX"/>
    <property type="match status" value="1"/>
</dbReference>
<dbReference type="InterPro" id="IPR050083">
    <property type="entry name" value="HtpX_protease"/>
</dbReference>
<comment type="cofactor">
    <cofactor evidence="10">
        <name>Zn(2+)</name>
        <dbReference type="ChEBI" id="CHEBI:29105"/>
    </cofactor>
    <text evidence="10">Binds 1 zinc ion per subunit.</text>
</comment>
<name>A0ABD5W4G0_9EURY</name>
<dbReference type="GO" id="GO:0006508">
    <property type="term" value="P:proteolysis"/>
    <property type="evidence" value="ECO:0007669"/>
    <property type="project" value="UniProtKB-KW"/>
</dbReference>
<evidence type="ECO:0000256" key="7">
    <source>
        <dbReference type="ARBA" id="ARBA00022989"/>
    </source>
</evidence>
<feature type="transmembrane region" description="Helical" evidence="11">
    <location>
        <begin position="38"/>
        <end position="56"/>
    </location>
</feature>
<evidence type="ECO:0000256" key="2">
    <source>
        <dbReference type="ARBA" id="ARBA00022670"/>
    </source>
</evidence>
<feature type="transmembrane region" description="Helical" evidence="11">
    <location>
        <begin position="76"/>
        <end position="93"/>
    </location>
</feature>
<proteinExistence type="inferred from homology"/>
<evidence type="ECO:0000256" key="11">
    <source>
        <dbReference type="SAM" id="Phobius"/>
    </source>
</evidence>
<evidence type="ECO:0000256" key="4">
    <source>
        <dbReference type="ARBA" id="ARBA00022723"/>
    </source>
</evidence>
<dbReference type="EMBL" id="JBHSZI010000001">
    <property type="protein sequence ID" value="MFC7057592.1"/>
    <property type="molecule type" value="Genomic_DNA"/>
</dbReference>
<evidence type="ECO:0000256" key="6">
    <source>
        <dbReference type="ARBA" id="ARBA00022833"/>
    </source>
</evidence>
<evidence type="ECO:0000259" key="12">
    <source>
        <dbReference type="Pfam" id="PF01435"/>
    </source>
</evidence>
<feature type="domain" description="Peptidase M48" evidence="12">
    <location>
        <begin position="117"/>
        <end position="193"/>
    </location>
</feature>
<keyword evidence="8 10" id="KW-0482">Metalloprotease</keyword>
<accession>A0ABD5W4G0</accession>
<evidence type="ECO:0000256" key="3">
    <source>
        <dbReference type="ARBA" id="ARBA00022692"/>
    </source>
</evidence>
<feature type="transmembrane region" description="Helical" evidence="11">
    <location>
        <begin position="12"/>
        <end position="31"/>
    </location>
</feature>
<gene>
    <name evidence="13" type="ORF">ACFQQG_04640</name>
</gene>
<keyword evidence="6 10" id="KW-0862">Zinc</keyword>
<evidence type="ECO:0000256" key="1">
    <source>
        <dbReference type="ARBA" id="ARBA00022475"/>
    </source>
</evidence>
<dbReference type="RefSeq" id="WP_382184369.1">
    <property type="nucleotide sequence ID" value="NZ_JBHSZI010000001.1"/>
</dbReference>
<keyword evidence="5 10" id="KW-0378">Hydrolase</keyword>
<keyword evidence="7 11" id="KW-1133">Transmembrane helix</keyword>
<keyword evidence="14" id="KW-1185">Reference proteome</keyword>
<dbReference type="InterPro" id="IPR001915">
    <property type="entry name" value="Peptidase_M48"/>
</dbReference>
<reference evidence="13 14" key="1">
    <citation type="journal article" date="2019" name="Int. J. Syst. Evol. Microbiol.">
        <title>The Global Catalogue of Microorganisms (GCM) 10K type strain sequencing project: providing services to taxonomists for standard genome sequencing and annotation.</title>
        <authorList>
            <consortium name="The Broad Institute Genomics Platform"/>
            <consortium name="The Broad Institute Genome Sequencing Center for Infectious Disease"/>
            <person name="Wu L."/>
            <person name="Ma J."/>
        </authorList>
    </citation>
    <scope>NUCLEOTIDE SEQUENCE [LARGE SCALE GENOMIC DNA]</scope>
    <source>
        <strain evidence="13 14">JCM 30072</strain>
    </source>
</reference>
<keyword evidence="9 11" id="KW-0472">Membrane</keyword>
<dbReference type="Proteomes" id="UP001596445">
    <property type="component" value="Unassembled WGS sequence"/>
</dbReference>
<keyword evidence="3 11" id="KW-0812">Transmembrane</keyword>
<evidence type="ECO:0000256" key="8">
    <source>
        <dbReference type="ARBA" id="ARBA00023049"/>
    </source>
</evidence>
<keyword evidence="1" id="KW-1003">Cell membrane</keyword>
<evidence type="ECO:0000313" key="13">
    <source>
        <dbReference type="EMBL" id="MFC7057592.1"/>
    </source>
</evidence>
<comment type="similarity">
    <text evidence="10">Belongs to the peptidase M48 family.</text>
</comment>
<keyword evidence="2 10" id="KW-0645">Protease</keyword>
<dbReference type="AlphaFoldDB" id="A0ABD5W4G0"/>
<comment type="caution">
    <text evidence="13">The sequence shown here is derived from an EMBL/GenBank/DDBJ whole genome shotgun (WGS) entry which is preliminary data.</text>
</comment>
<evidence type="ECO:0000256" key="9">
    <source>
        <dbReference type="ARBA" id="ARBA00023136"/>
    </source>
</evidence>
<organism evidence="13 14">
    <name type="scientific">Halovenus salina</name>
    <dbReference type="NCBI Taxonomy" id="1510225"/>
    <lineage>
        <taxon>Archaea</taxon>
        <taxon>Methanobacteriati</taxon>
        <taxon>Methanobacteriota</taxon>
        <taxon>Stenosarchaea group</taxon>
        <taxon>Halobacteria</taxon>
        <taxon>Halobacteriales</taxon>
        <taxon>Haloarculaceae</taxon>
        <taxon>Halovenus</taxon>
    </lineage>
</organism>
<protein>
    <submittedName>
        <fullName evidence="13">M48 family metallopeptidase</fullName>
        <ecNumber evidence="13">3.4.24.-</ecNumber>
    </submittedName>
</protein>
<evidence type="ECO:0000313" key="14">
    <source>
        <dbReference type="Proteomes" id="UP001596445"/>
    </source>
</evidence>
<dbReference type="GO" id="GO:0046872">
    <property type="term" value="F:metal ion binding"/>
    <property type="evidence" value="ECO:0007669"/>
    <property type="project" value="UniProtKB-KW"/>
</dbReference>
<sequence>MSRTLQQHLSLAGRLAVASIVVGAVSVTIAVTAAFLTGLVICVGILFAGFLLGLLLAPVTDSASVLGVLSFSTSQWLAVILGSGLLVAPPLYLRTARRNIQLFETELGTAGTPAKDRHPEIAAICQQLAQQTDIPAPDIRIVNRRRPESYSLADGSGGTIVISRGVIRQLDREEVRAVLAHEVSHLANGDTHVLRWLLVPMLVAEHQAKTNGRAWGRAI</sequence>